<dbReference type="PANTHER" id="PTHR43283">
    <property type="entry name" value="BETA-LACTAMASE-RELATED"/>
    <property type="match status" value="1"/>
</dbReference>
<dbReference type="Proteomes" id="UP000753961">
    <property type="component" value="Unassembled WGS sequence"/>
</dbReference>
<gene>
    <name evidence="2" type="ORF">KUV50_10755</name>
</gene>
<evidence type="ECO:0000313" key="2">
    <source>
        <dbReference type="EMBL" id="MBY5958615.1"/>
    </source>
</evidence>
<keyword evidence="3" id="KW-1185">Reference proteome</keyword>
<feature type="domain" description="Beta-lactamase-related" evidence="1">
    <location>
        <begin position="280"/>
        <end position="543"/>
    </location>
</feature>
<dbReference type="Pfam" id="PF00144">
    <property type="entry name" value="Beta-lactamase"/>
    <property type="match status" value="1"/>
</dbReference>
<evidence type="ECO:0000259" key="1">
    <source>
        <dbReference type="Pfam" id="PF00144"/>
    </source>
</evidence>
<name>A0A953HUM8_9BACT</name>
<keyword evidence="2" id="KW-0378">Hydrolase</keyword>
<dbReference type="AlphaFoldDB" id="A0A953HUM8"/>
<proteinExistence type="predicted"/>
<dbReference type="GO" id="GO:0016787">
    <property type="term" value="F:hydrolase activity"/>
    <property type="evidence" value="ECO:0007669"/>
    <property type="project" value="UniProtKB-KW"/>
</dbReference>
<dbReference type="Gene3D" id="3.40.710.10">
    <property type="entry name" value="DD-peptidase/beta-lactamase superfamily"/>
    <property type="match status" value="1"/>
</dbReference>
<dbReference type="InterPro" id="IPR050789">
    <property type="entry name" value="Diverse_Enzym_Activities"/>
</dbReference>
<protein>
    <submittedName>
        <fullName evidence="2">Serine hydrolase</fullName>
    </submittedName>
</protein>
<sequence>MKIFALFLALALLNNSCDPEPVAWNGPKLTEPRDQLTIEHLFGHEELPLIDMSFFARPEWAQTTATRFSGAISFKDTEMIYPLDRVYYPGENTFPGITLDFISHSGELIPVKKEILVNSLHTKDAWNVIVGTGRVWHEAEDGDWSRASFPLSLTDSYIGQVRNCVATFLYNQESISNVCLQCSQETADYNDHQVGNIRALLPVEYHPGTYSDSASVIEQREHLLSNRLPVYDLSTIDRDHEIASYFQKKLYTRAPTSLGAVVMDEAIYLQPPTTRHGLYPYPNEMRHGVYSVSKSMAGALAMFYFAERYDADIFDALISDYVPPLSGLPEWQGVTFSHTLNMVTGTEGGEDAGRLYEVIVKARSANEAIHNIAKLGNTSAQPGQNFNYASTNFFVLSYALQNYVKQKEGDDIIYWDLVHENVLVPLGADDFYLLRTVESEGPGIPLLAYGAYPTLDHAAKIALLISNEGQYKGQQILNKEKCREALGRTSWSGYSTGNDFRGSQYRHSFWATPVAVNGCDVDVSYMLGYGGNYVWFLPSKVIAIRFMDEYDLDFKGLIRSLEKIKSSCP</sequence>
<reference evidence="2" key="1">
    <citation type="submission" date="2021-06" db="EMBL/GenBank/DDBJ databases">
        <title>44 bacteria genomes isolated from Dapeng, Shenzhen.</title>
        <authorList>
            <person name="Zheng W."/>
            <person name="Yu S."/>
            <person name="Huang Y."/>
        </authorList>
    </citation>
    <scope>NUCLEOTIDE SEQUENCE</scope>
    <source>
        <strain evidence="2">DP5N28-2</strain>
    </source>
</reference>
<dbReference type="SUPFAM" id="SSF56601">
    <property type="entry name" value="beta-lactamase/transpeptidase-like"/>
    <property type="match status" value="1"/>
</dbReference>
<accession>A0A953HUM8</accession>
<dbReference type="PANTHER" id="PTHR43283:SF7">
    <property type="entry name" value="BETA-LACTAMASE-RELATED DOMAIN-CONTAINING PROTEIN"/>
    <property type="match status" value="1"/>
</dbReference>
<dbReference type="RefSeq" id="WP_222580149.1">
    <property type="nucleotide sequence ID" value="NZ_JAHVHU010000009.1"/>
</dbReference>
<comment type="caution">
    <text evidence="2">The sequence shown here is derived from an EMBL/GenBank/DDBJ whole genome shotgun (WGS) entry which is preliminary data.</text>
</comment>
<dbReference type="EMBL" id="JAHVHU010000009">
    <property type="protein sequence ID" value="MBY5958615.1"/>
    <property type="molecule type" value="Genomic_DNA"/>
</dbReference>
<organism evidence="2 3">
    <name type="scientific">Membranihabitans marinus</name>
    <dbReference type="NCBI Taxonomy" id="1227546"/>
    <lineage>
        <taxon>Bacteria</taxon>
        <taxon>Pseudomonadati</taxon>
        <taxon>Bacteroidota</taxon>
        <taxon>Saprospiria</taxon>
        <taxon>Saprospirales</taxon>
        <taxon>Saprospiraceae</taxon>
        <taxon>Membranihabitans</taxon>
    </lineage>
</organism>
<dbReference type="InterPro" id="IPR001466">
    <property type="entry name" value="Beta-lactam-related"/>
</dbReference>
<dbReference type="InterPro" id="IPR012338">
    <property type="entry name" value="Beta-lactam/transpept-like"/>
</dbReference>
<evidence type="ECO:0000313" key="3">
    <source>
        <dbReference type="Proteomes" id="UP000753961"/>
    </source>
</evidence>